<evidence type="ECO:0000313" key="5">
    <source>
        <dbReference type="Proteomes" id="UP000321514"/>
    </source>
</evidence>
<dbReference type="EMBL" id="BJXR01000013">
    <property type="protein sequence ID" value="GEN05923.1"/>
    <property type="molecule type" value="Genomic_DNA"/>
</dbReference>
<proteinExistence type="predicted"/>
<feature type="signal peptide" evidence="1">
    <location>
        <begin position="1"/>
        <end position="19"/>
    </location>
</feature>
<comment type="caution">
    <text evidence="2">The sequence shown here is derived from an EMBL/GenBank/DDBJ whole genome shotgun (WGS) entry which is preliminary data.</text>
</comment>
<evidence type="ECO:0000313" key="4">
    <source>
        <dbReference type="Proteomes" id="UP000183760"/>
    </source>
</evidence>
<reference evidence="2 5" key="2">
    <citation type="submission" date="2019-07" db="EMBL/GenBank/DDBJ databases">
        <title>Whole genome shotgun sequence of Myxococcus fulvus NBRC 100333.</title>
        <authorList>
            <person name="Hosoyama A."/>
            <person name="Uohara A."/>
            <person name="Ohji S."/>
            <person name="Ichikawa N."/>
        </authorList>
    </citation>
    <scope>NUCLEOTIDE SEQUENCE [LARGE SCALE GENOMIC DNA]</scope>
    <source>
        <strain evidence="2 5">NBRC 100333</strain>
    </source>
</reference>
<dbReference type="Gene3D" id="2.60.120.580">
    <property type="entry name" value="Acetamidase/Formamidase-like domains"/>
    <property type="match status" value="1"/>
</dbReference>
<sequence>MRRLLLAWLCCCVPSLVLAQSVVKEEWVVTTDMWGNALHQGLSLERSGKRLAGTFDGDTLEGERTGNEVRFTVTDSRQARYVYTGKVRGDRLEGTADVPDTNDKKARVKRAFTARRIPERPAGPPRRHEFTPTSWSNEFSADRAPVLTLWSGDTVKTTTLDSGGMDERGVSHALYGNPQTGPFFIADARPGDMLAVHLKRLRLNRRSADSLDSIVGRAMTPLLASKATELGKPVRWTLDWEKGVARPESPTEKLKDFTVPLRPMLGGLAVAPGFGSPPVSTGDTGRFGGNMDFNEVVEGNTVYLPVFQPGALLYVGDAHAGQGDGETSQFALETSMEVELTVEVIRGKAPSMPRVESPTHLMVLGQAGSLDDALRQATSGLTQWLAQDYGLSLSESAQVMGTSVQYVVANLAGRSVGVAAKLDKARLAPLRPSGK</sequence>
<dbReference type="RefSeq" id="WP_074951298.1">
    <property type="nucleotide sequence ID" value="NZ_BJXR01000013.1"/>
</dbReference>
<protein>
    <submittedName>
        <fullName evidence="3">Acetamidase/formamidase</fullName>
    </submittedName>
</protein>
<keyword evidence="1" id="KW-0732">Signal</keyword>
<keyword evidence="4" id="KW-1185">Reference proteome</keyword>
<dbReference type="Proteomes" id="UP000321514">
    <property type="component" value="Unassembled WGS sequence"/>
</dbReference>
<evidence type="ECO:0000256" key="1">
    <source>
        <dbReference type="SAM" id="SignalP"/>
    </source>
</evidence>
<gene>
    <name evidence="2" type="ORF">MFU01_09600</name>
    <name evidence="3" type="ORF">SAMN05443572_102959</name>
</gene>
<organism evidence="2 5">
    <name type="scientific">Myxococcus fulvus</name>
    <dbReference type="NCBI Taxonomy" id="33"/>
    <lineage>
        <taxon>Bacteria</taxon>
        <taxon>Pseudomonadati</taxon>
        <taxon>Myxococcota</taxon>
        <taxon>Myxococcia</taxon>
        <taxon>Myxococcales</taxon>
        <taxon>Cystobacterineae</taxon>
        <taxon>Myxococcaceae</taxon>
        <taxon>Myxococcus</taxon>
    </lineage>
</organism>
<dbReference type="PANTHER" id="PTHR31891">
    <property type="entry name" value="FORMAMIDASE C869.04-RELATED"/>
    <property type="match status" value="1"/>
</dbReference>
<dbReference type="STRING" id="1334629.MFUL124B02_35980"/>
<accession>A0A511SX84</accession>
<feature type="chain" id="PRO_5022799573" evidence="1">
    <location>
        <begin position="20"/>
        <end position="435"/>
    </location>
</feature>
<dbReference type="AlphaFoldDB" id="A0A511SX84"/>
<evidence type="ECO:0000313" key="3">
    <source>
        <dbReference type="EMBL" id="SET63432.1"/>
    </source>
</evidence>
<dbReference type="EMBL" id="FOIB01000002">
    <property type="protein sequence ID" value="SET63432.1"/>
    <property type="molecule type" value="Genomic_DNA"/>
</dbReference>
<dbReference type="InterPro" id="IPR004304">
    <property type="entry name" value="FmdA_AmdA"/>
</dbReference>
<dbReference type="OrthoDB" id="9785236at2"/>
<evidence type="ECO:0000313" key="2">
    <source>
        <dbReference type="EMBL" id="GEN05923.1"/>
    </source>
</evidence>
<dbReference type="Pfam" id="PF03069">
    <property type="entry name" value="FmdA_AmdA"/>
    <property type="match status" value="1"/>
</dbReference>
<dbReference type="SUPFAM" id="SSF141130">
    <property type="entry name" value="Acetamidase/Formamidase-like"/>
    <property type="match status" value="1"/>
</dbReference>
<dbReference type="PANTHER" id="PTHR31891:SF1">
    <property type="entry name" value="FORMAMIDASE C869.04-RELATED"/>
    <property type="match status" value="1"/>
</dbReference>
<dbReference type="Proteomes" id="UP000183760">
    <property type="component" value="Unassembled WGS sequence"/>
</dbReference>
<dbReference type="GO" id="GO:0016811">
    <property type="term" value="F:hydrolase activity, acting on carbon-nitrogen (but not peptide) bonds, in linear amides"/>
    <property type="evidence" value="ECO:0007669"/>
    <property type="project" value="InterPro"/>
</dbReference>
<reference evidence="3 4" key="1">
    <citation type="submission" date="2016-10" db="EMBL/GenBank/DDBJ databases">
        <authorList>
            <person name="Varghese N."/>
            <person name="Submissions S."/>
        </authorList>
    </citation>
    <scope>NUCLEOTIDE SEQUENCE [LARGE SCALE GENOMIC DNA]</scope>
    <source>
        <strain evidence="3 4">DSM 16525</strain>
    </source>
</reference>
<dbReference type="Gene3D" id="3.10.28.20">
    <property type="entry name" value="Acetamidase/Formamidase-like domains"/>
    <property type="match status" value="1"/>
</dbReference>
<name>A0A511SX84_MYXFU</name>